<name>A0A3B0XB19_9ZZZZ</name>
<accession>A0A3B0XB19</accession>
<evidence type="ECO:0000313" key="1">
    <source>
        <dbReference type="EMBL" id="VAW58669.1"/>
    </source>
</evidence>
<gene>
    <name evidence="1" type="ORF">MNBD_GAMMA11-2959</name>
</gene>
<organism evidence="1">
    <name type="scientific">hydrothermal vent metagenome</name>
    <dbReference type="NCBI Taxonomy" id="652676"/>
    <lineage>
        <taxon>unclassified sequences</taxon>
        <taxon>metagenomes</taxon>
        <taxon>ecological metagenomes</taxon>
    </lineage>
</organism>
<sequence length="420" mass="47931">MLLIFLPISVDAADVSYSAGIVLATYDNINRLKNPTEQESSYTLRAGLSLADETPDYSVSVDGNVRSTKYINNLAADRVSGDMVANLLWKIRPGQYSWVLNDTFTQSAIVTLDNDRPSNRQNVNIISTGPDYSMRFNATNKLSFSARLESYRYESKQINRDNNRGKFLARWTKQLNSRLNISINDEAESVKFSDNIFNNFDRNDIFLGVGYNSGIHSLKTEYGFTNIGNDARDNARFNRYLLGISRANSRNSKILFSYQSLVTDTGRQITQNVPTQGDGDEVFDTVSSDLFVDETLRAQYVKQGISLGFNLNFYTRNRVFETRKDLNLDTESQGAIVSGNWRFSQNNNIIYSASYINTLYKDTLLNREDEDYRYKISYKHRFKRHVVVGLSVLSSERDSPNTSFSYKNLTVIFNLNYTSL</sequence>
<reference evidence="1" key="1">
    <citation type="submission" date="2018-06" db="EMBL/GenBank/DDBJ databases">
        <authorList>
            <person name="Zhirakovskaya E."/>
        </authorList>
    </citation>
    <scope>NUCLEOTIDE SEQUENCE</scope>
</reference>
<protein>
    <recommendedName>
        <fullName evidence="2">Capsular polysaccharide synthesis enzyme CpsB</fullName>
    </recommendedName>
</protein>
<dbReference type="AlphaFoldDB" id="A0A3B0XB19"/>
<evidence type="ECO:0008006" key="2">
    <source>
        <dbReference type="Google" id="ProtNLM"/>
    </source>
</evidence>
<dbReference type="EMBL" id="UOFG01000045">
    <property type="protein sequence ID" value="VAW58669.1"/>
    <property type="molecule type" value="Genomic_DNA"/>
</dbReference>
<proteinExistence type="predicted"/>